<evidence type="ECO:0000256" key="14">
    <source>
        <dbReference type="ARBA" id="ARBA00039020"/>
    </source>
</evidence>
<evidence type="ECO:0000256" key="3">
    <source>
        <dbReference type="ARBA" id="ARBA00004991"/>
    </source>
</evidence>
<gene>
    <name evidence="15" type="ORF">FPANT_14256</name>
</gene>
<comment type="similarity">
    <text evidence="4">Belongs to the CFA/CMAS family.</text>
</comment>
<keyword evidence="10" id="KW-0746">Sphingolipid metabolism</keyword>
<name>A0A8H5NED1_9HYPO</name>
<evidence type="ECO:0000313" key="16">
    <source>
        <dbReference type="Proteomes" id="UP000544095"/>
    </source>
</evidence>
<dbReference type="GO" id="GO:0008168">
    <property type="term" value="F:methyltransferase activity"/>
    <property type="evidence" value="ECO:0007669"/>
    <property type="project" value="UniProtKB-KW"/>
</dbReference>
<dbReference type="GO" id="GO:0032259">
    <property type="term" value="P:methylation"/>
    <property type="evidence" value="ECO:0007669"/>
    <property type="project" value="UniProtKB-KW"/>
</dbReference>
<organism evidence="15 16">
    <name type="scientific">Fusarium pseudoanthophilum</name>
    <dbReference type="NCBI Taxonomy" id="48495"/>
    <lineage>
        <taxon>Eukaryota</taxon>
        <taxon>Fungi</taxon>
        <taxon>Dikarya</taxon>
        <taxon>Ascomycota</taxon>
        <taxon>Pezizomycotina</taxon>
        <taxon>Sordariomycetes</taxon>
        <taxon>Hypocreomycetidae</taxon>
        <taxon>Hypocreales</taxon>
        <taxon>Nectriaceae</taxon>
        <taxon>Fusarium</taxon>
        <taxon>Fusarium fujikuroi species complex</taxon>
    </lineage>
</organism>
<keyword evidence="12" id="KW-0443">Lipid metabolism</keyword>
<evidence type="ECO:0000256" key="12">
    <source>
        <dbReference type="ARBA" id="ARBA00023098"/>
    </source>
</evidence>
<sequence>MYVQMSGFRKAWQYEDFIWGLFLNKYIFPGADASTPLAFYVGCLESAGFEVKSVDTVGIHYSGTLWRWYRNWLGNAEKVKAKYGVRWFRIWEIFLAYSTIGSRQGSATCFQIVVVKNLNSTQRINGVYSQYGLHGALEAARAAGKAVLPK</sequence>
<dbReference type="PANTHER" id="PTHR45197">
    <property type="entry name" value="SYNTHASE, PUTATIVE (AFU_ORTHOLOGUE AFUA_7G04190)-RELATED"/>
    <property type="match status" value="1"/>
</dbReference>
<evidence type="ECO:0000256" key="9">
    <source>
        <dbReference type="ARBA" id="ARBA00022692"/>
    </source>
</evidence>
<comment type="subcellular location">
    <subcellularLocation>
        <location evidence="1">Membrane</location>
        <topology evidence="1">Multi-pass membrane protein</topology>
    </subcellularLocation>
</comment>
<dbReference type="GO" id="GO:0016020">
    <property type="term" value="C:membrane"/>
    <property type="evidence" value="ECO:0007669"/>
    <property type="project" value="UniProtKB-SubCell"/>
</dbReference>
<dbReference type="Gene3D" id="3.40.50.150">
    <property type="entry name" value="Vaccinia Virus protein VP39"/>
    <property type="match status" value="1"/>
</dbReference>
<dbReference type="PANTHER" id="PTHR45197:SF1">
    <property type="entry name" value="SPHINGOLIPID C9-METHYLTRANSFERASE A-RELATED"/>
    <property type="match status" value="1"/>
</dbReference>
<dbReference type="Proteomes" id="UP000544095">
    <property type="component" value="Unassembled WGS sequence"/>
</dbReference>
<keyword evidence="13" id="KW-0472">Membrane</keyword>
<keyword evidence="11" id="KW-1133">Transmembrane helix</keyword>
<evidence type="ECO:0000256" key="10">
    <source>
        <dbReference type="ARBA" id="ARBA00022919"/>
    </source>
</evidence>
<evidence type="ECO:0000256" key="1">
    <source>
        <dbReference type="ARBA" id="ARBA00004141"/>
    </source>
</evidence>
<keyword evidence="6" id="KW-0489">Methyltransferase</keyword>
<comment type="pathway">
    <text evidence="2">Lipid metabolism; sphingolipid metabolism.</text>
</comment>
<dbReference type="InterPro" id="IPR052290">
    <property type="entry name" value="Sphingo_C9-MT"/>
</dbReference>
<evidence type="ECO:0000256" key="13">
    <source>
        <dbReference type="ARBA" id="ARBA00023136"/>
    </source>
</evidence>
<proteinExistence type="inferred from homology"/>
<dbReference type="AlphaFoldDB" id="A0A8H5NED1"/>
<dbReference type="EC" id="2.1.1.317" evidence="14"/>
<evidence type="ECO:0000256" key="6">
    <source>
        <dbReference type="ARBA" id="ARBA00022603"/>
    </source>
</evidence>
<protein>
    <recommendedName>
        <fullName evidence="14">sphingolipid C(9)-methyltransferase</fullName>
        <ecNumber evidence="14">2.1.1.317</ecNumber>
    </recommendedName>
</protein>
<dbReference type="GO" id="GO:0006665">
    <property type="term" value="P:sphingolipid metabolic process"/>
    <property type="evidence" value="ECO:0007669"/>
    <property type="project" value="UniProtKB-KW"/>
</dbReference>
<keyword evidence="7" id="KW-0808">Transferase</keyword>
<dbReference type="InterPro" id="IPR029063">
    <property type="entry name" value="SAM-dependent_MTases_sf"/>
</dbReference>
<dbReference type="Pfam" id="PF02353">
    <property type="entry name" value="CMAS"/>
    <property type="match status" value="1"/>
</dbReference>
<dbReference type="EMBL" id="JAAOAR010001696">
    <property type="protein sequence ID" value="KAF5561743.1"/>
    <property type="molecule type" value="Genomic_DNA"/>
</dbReference>
<evidence type="ECO:0000256" key="4">
    <source>
        <dbReference type="ARBA" id="ARBA00010815"/>
    </source>
</evidence>
<evidence type="ECO:0000256" key="8">
    <source>
        <dbReference type="ARBA" id="ARBA00022691"/>
    </source>
</evidence>
<accession>A0A8H5NED1</accession>
<dbReference type="SUPFAM" id="SSF53335">
    <property type="entry name" value="S-adenosyl-L-methionine-dependent methyltransferases"/>
    <property type="match status" value="1"/>
</dbReference>
<keyword evidence="16" id="KW-1185">Reference proteome</keyword>
<reference evidence="15 16" key="1">
    <citation type="submission" date="2020-05" db="EMBL/GenBank/DDBJ databases">
        <title>Identification and distribution of gene clusters putatively required for synthesis of sphingolipid metabolism inhibitors in phylogenetically diverse species of the filamentous fungus Fusarium.</title>
        <authorList>
            <person name="Kim H.-S."/>
            <person name="Busman M."/>
            <person name="Brown D.W."/>
            <person name="Divon H."/>
            <person name="Uhlig S."/>
            <person name="Proctor R.H."/>
        </authorList>
    </citation>
    <scope>NUCLEOTIDE SEQUENCE [LARGE SCALE GENOMIC DNA]</scope>
    <source>
        <strain evidence="15 16">NRRL 25211</strain>
    </source>
</reference>
<evidence type="ECO:0000256" key="7">
    <source>
        <dbReference type="ARBA" id="ARBA00022679"/>
    </source>
</evidence>
<evidence type="ECO:0000256" key="2">
    <source>
        <dbReference type="ARBA" id="ARBA00004760"/>
    </source>
</evidence>
<keyword evidence="5" id="KW-0444">Lipid biosynthesis</keyword>
<evidence type="ECO:0000256" key="5">
    <source>
        <dbReference type="ARBA" id="ARBA00022516"/>
    </source>
</evidence>
<evidence type="ECO:0000256" key="11">
    <source>
        <dbReference type="ARBA" id="ARBA00022989"/>
    </source>
</evidence>
<keyword evidence="9" id="KW-0812">Transmembrane</keyword>
<keyword evidence="8" id="KW-0949">S-adenosyl-L-methionine</keyword>
<comment type="pathway">
    <text evidence="3">Sphingolipid metabolism.</text>
</comment>
<evidence type="ECO:0000313" key="15">
    <source>
        <dbReference type="EMBL" id="KAF5561743.1"/>
    </source>
</evidence>
<comment type="caution">
    <text evidence="15">The sequence shown here is derived from an EMBL/GenBank/DDBJ whole genome shotgun (WGS) entry which is preliminary data.</text>
</comment>